<dbReference type="RefSeq" id="WP_180892821.1">
    <property type="nucleotide sequence ID" value="NZ_JACCKD010000003.1"/>
</dbReference>
<evidence type="ECO:0000313" key="8">
    <source>
        <dbReference type="Proteomes" id="UP000582974"/>
    </source>
</evidence>
<dbReference type="Pfam" id="PF00753">
    <property type="entry name" value="Lactamase_B"/>
    <property type="match status" value="1"/>
</dbReference>
<dbReference type="InterPro" id="IPR001279">
    <property type="entry name" value="Metallo-B-lactamas"/>
</dbReference>
<dbReference type="Proteomes" id="UP000582974">
    <property type="component" value="Unassembled WGS sequence"/>
</dbReference>
<dbReference type="SMART" id="SM00849">
    <property type="entry name" value="Lactamase_B"/>
    <property type="match status" value="1"/>
</dbReference>
<organism evidence="7 8">
    <name type="scientific">Haloechinothrix aidingensis</name>
    <dbReference type="NCBI Taxonomy" id="2752311"/>
    <lineage>
        <taxon>Bacteria</taxon>
        <taxon>Bacillati</taxon>
        <taxon>Actinomycetota</taxon>
        <taxon>Actinomycetes</taxon>
        <taxon>Pseudonocardiales</taxon>
        <taxon>Pseudonocardiaceae</taxon>
        <taxon>Haloechinothrix</taxon>
    </lineage>
</organism>
<dbReference type="InterPro" id="IPR051453">
    <property type="entry name" value="MBL_Glyoxalase_II"/>
</dbReference>
<dbReference type="GO" id="GO:0046872">
    <property type="term" value="F:metal ion binding"/>
    <property type="evidence" value="ECO:0007669"/>
    <property type="project" value="UniProtKB-KW"/>
</dbReference>
<dbReference type="EMBL" id="JACCKD010000003">
    <property type="protein sequence ID" value="MBA0126019.1"/>
    <property type="molecule type" value="Genomic_DNA"/>
</dbReference>
<keyword evidence="3 7" id="KW-0378">Hydrolase</keyword>
<evidence type="ECO:0000256" key="5">
    <source>
        <dbReference type="SAM" id="MobiDB-lite"/>
    </source>
</evidence>
<dbReference type="SUPFAM" id="SSF56281">
    <property type="entry name" value="Metallo-hydrolase/oxidoreductase"/>
    <property type="match status" value="1"/>
</dbReference>
<dbReference type="PANTHER" id="PTHR46233">
    <property type="entry name" value="HYDROXYACYLGLUTATHIONE HYDROLASE GLOC"/>
    <property type="match status" value="1"/>
</dbReference>
<gene>
    <name evidence="7" type="ORF">H0B56_10740</name>
</gene>
<evidence type="ECO:0000259" key="6">
    <source>
        <dbReference type="SMART" id="SM00849"/>
    </source>
</evidence>
<feature type="domain" description="Metallo-beta-lactamase" evidence="6">
    <location>
        <begin position="12"/>
        <end position="200"/>
    </location>
</feature>
<dbReference type="Gene3D" id="3.60.15.10">
    <property type="entry name" value="Ribonuclease Z/Hydroxyacylglutathione hydrolase-like"/>
    <property type="match status" value="1"/>
</dbReference>
<reference evidence="7 8" key="1">
    <citation type="submission" date="2020-07" db="EMBL/GenBank/DDBJ databases">
        <title>Genome of Haloechinothrix sp.</title>
        <authorList>
            <person name="Tang S.-K."/>
            <person name="Yang L."/>
            <person name="Zhu W.-Y."/>
        </authorList>
    </citation>
    <scope>NUCLEOTIDE SEQUENCE [LARGE SCALE GENOMIC DNA]</scope>
    <source>
        <strain evidence="7 8">YIM 98757</strain>
    </source>
</reference>
<comment type="cofactor">
    <cofactor evidence="1">
        <name>Zn(2+)</name>
        <dbReference type="ChEBI" id="CHEBI:29105"/>
    </cofactor>
</comment>
<feature type="region of interest" description="Disordered" evidence="5">
    <location>
        <begin position="199"/>
        <end position="228"/>
    </location>
</feature>
<evidence type="ECO:0000256" key="3">
    <source>
        <dbReference type="ARBA" id="ARBA00022801"/>
    </source>
</evidence>
<comment type="caution">
    <text evidence="7">The sequence shown here is derived from an EMBL/GenBank/DDBJ whole genome shotgun (WGS) entry which is preliminary data.</text>
</comment>
<dbReference type="AlphaFoldDB" id="A0A838AA65"/>
<dbReference type="CDD" id="cd06262">
    <property type="entry name" value="metallo-hydrolase-like_MBL-fold"/>
    <property type="match status" value="1"/>
</dbReference>
<name>A0A838AA65_9PSEU</name>
<keyword evidence="4" id="KW-0862">Zinc</keyword>
<dbReference type="InterPro" id="IPR036866">
    <property type="entry name" value="RibonucZ/Hydroxyglut_hydro"/>
</dbReference>
<proteinExistence type="predicted"/>
<keyword evidence="2" id="KW-0479">Metal-binding</keyword>
<dbReference type="PANTHER" id="PTHR46233:SF3">
    <property type="entry name" value="HYDROXYACYLGLUTATHIONE HYDROLASE GLOC"/>
    <property type="match status" value="1"/>
</dbReference>
<keyword evidence="8" id="KW-1185">Reference proteome</keyword>
<evidence type="ECO:0000256" key="2">
    <source>
        <dbReference type="ARBA" id="ARBA00022723"/>
    </source>
</evidence>
<protein>
    <submittedName>
        <fullName evidence="7">MBL fold metallo-hydrolase</fullName>
    </submittedName>
</protein>
<accession>A0A838AA65</accession>
<dbReference type="GO" id="GO:0016787">
    <property type="term" value="F:hydrolase activity"/>
    <property type="evidence" value="ECO:0007669"/>
    <property type="project" value="UniProtKB-KW"/>
</dbReference>
<evidence type="ECO:0000256" key="1">
    <source>
        <dbReference type="ARBA" id="ARBA00001947"/>
    </source>
</evidence>
<evidence type="ECO:0000313" key="7">
    <source>
        <dbReference type="EMBL" id="MBA0126019.1"/>
    </source>
</evidence>
<sequence>MLVAGFAAGAFQANCYLLATGEGTECVIVDPGQDAVGRIDEALAEHRLTPVAVLATHGHFDHVYSASEVAGAHDIPVYIHGDDRDLLSDPLKGLGPQLSAMFGGQVQMTEPARVVELDGTPLELAGLSIAVDLTPGHTPGSVIFRLSTDEGGEVALTGDTLFAGAIGRTDLPGGDTARMQESLRDTVLSLPDRTVILPGHGTTSTIGDERASNPFLAGLTPAHGAGAG</sequence>
<evidence type="ECO:0000256" key="4">
    <source>
        <dbReference type="ARBA" id="ARBA00022833"/>
    </source>
</evidence>